<keyword evidence="5 7" id="KW-0496">Mitochondrion</keyword>
<comment type="function">
    <text evidence="7">Component of the MICOS complex, a large protein complex of the mitochondrial inner membrane that plays crucial roles in the maintenance of crista junctions, inner membrane architecture, and formation of contact sites to the outer membrane.</text>
</comment>
<keyword evidence="9" id="KW-0732">Signal</keyword>
<feature type="compositionally biased region" description="Basic and acidic residues" evidence="8">
    <location>
        <begin position="232"/>
        <end position="248"/>
    </location>
</feature>
<proteinExistence type="inferred from homology"/>
<dbReference type="CTD" id="41959"/>
<feature type="chain" id="PRO_5042558684" description="MICOS complex subunit" evidence="9">
    <location>
        <begin position="20"/>
        <end position="248"/>
    </location>
</feature>
<evidence type="ECO:0000256" key="6">
    <source>
        <dbReference type="ARBA" id="ARBA00023136"/>
    </source>
</evidence>
<dbReference type="PANTHER" id="PTHR14564">
    <property type="entry name" value="MICOS COMPLEX SUBUNIT MIC26 / MIC27 FAMILY MEMBER"/>
    <property type="match status" value="1"/>
</dbReference>
<dbReference type="InterPro" id="IPR033182">
    <property type="entry name" value="MIC26/MIC27_animal"/>
</dbReference>
<accession>A0AAJ7J8T1</accession>
<keyword evidence="3" id="KW-0812">Transmembrane</keyword>
<evidence type="ECO:0000256" key="1">
    <source>
        <dbReference type="ARBA" id="ARBA00004325"/>
    </source>
</evidence>
<evidence type="ECO:0000256" key="2">
    <source>
        <dbReference type="ARBA" id="ARBA00010904"/>
    </source>
</evidence>
<evidence type="ECO:0000256" key="8">
    <source>
        <dbReference type="SAM" id="MobiDB-lite"/>
    </source>
</evidence>
<dbReference type="GO" id="GO:0042407">
    <property type="term" value="P:cristae formation"/>
    <property type="evidence" value="ECO:0007669"/>
    <property type="project" value="InterPro"/>
</dbReference>
<evidence type="ECO:0000256" key="9">
    <source>
        <dbReference type="SAM" id="SignalP"/>
    </source>
</evidence>
<keyword evidence="6" id="KW-0472">Membrane</keyword>
<feature type="signal peptide" evidence="9">
    <location>
        <begin position="1"/>
        <end position="19"/>
    </location>
</feature>
<dbReference type="GeneID" id="108628991"/>
<evidence type="ECO:0000256" key="4">
    <source>
        <dbReference type="ARBA" id="ARBA00022989"/>
    </source>
</evidence>
<evidence type="ECO:0000256" key="7">
    <source>
        <dbReference type="RuleBase" id="RU363021"/>
    </source>
</evidence>
<dbReference type="KEGG" id="ccal:108628991"/>
<protein>
    <recommendedName>
        <fullName evidence="7">MICOS complex subunit</fullName>
    </recommendedName>
</protein>
<reference evidence="11" key="1">
    <citation type="submission" date="2025-08" db="UniProtKB">
        <authorList>
            <consortium name="RefSeq"/>
        </authorList>
    </citation>
    <scope>IDENTIFICATION</scope>
    <source>
        <tissue evidence="11">Whole body</tissue>
    </source>
</reference>
<evidence type="ECO:0000256" key="3">
    <source>
        <dbReference type="ARBA" id="ARBA00022692"/>
    </source>
</evidence>
<dbReference type="GO" id="GO:0061617">
    <property type="term" value="C:MICOS complex"/>
    <property type="evidence" value="ECO:0007669"/>
    <property type="project" value="UniProtKB-UniRule"/>
</dbReference>
<dbReference type="Pfam" id="PF09769">
    <property type="entry name" value="ApoO"/>
    <property type="match status" value="1"/>
</dbReference>
<comment type="similarity">
    <text evidence="2">Belongs to the apolipoprotein O/MICOS complex subunit Mic27 family.</text>
</comment>
<feature type="region of interest" description="Disordered" evidence="8">
    <location>
        <begin position="221"/>
        <end position="248"/>
    </location>
</feature>
<comment type="subunit">
    <text evidence="7">Component of the mitochondrial contact site and cristae organizing system (MICOS) complex.</text>
</comment>
<dbReference type="AlphaFoldDB" id="A0AAJ7J8T1"/>
<gene>
    <name evidence="11" type="primary">LOC108628991</name>
</gene>
<keyword evidence="4" id="KW-1133">Transmembrane helix</keyword>
<sequence>MHRTMFFKKFLMPCGLCAAVPAMKPPTPPDEKTTPCNNETKGKKLIKPSELPIYVDDGFNAKEMPCIQQQQEHPSVVEENIRKVRQTVGEIKLTLDRVSNDVSNTFENVKFIIDYLQDEANLMPRIGAVGIGGLSGLILGLRGGILKKLFYTTTGASVVGCICFPKEAREALNTVEHYGNISYNFIYGVKPGDTKKEISLNEFPMLKSMVESEYFRMLTRPFEQKSSNAPTEKTEEISTTKKSEKEKV</sequence>
<evidence type="ECO:0000313" key="10">
    <source>
        <dbReference type="Proteomes" id="UP000694925"/>
    </source>
</evidence>
<evidence type="ECO:0000313" key="11">
    <source>
        <dbReference type="RefSeq" id="XP_017886775.1"/>
    </source>
</evidence>
<dbReference type="RefSeq" id="XP_017886775.1">
    <property type="nucleotide sequence ID" value="XM_018031286.2"/>
</dbReference>
<evidence type="ECO:0000256" key="5">
    <source>
        <dbReference type="ARBA" id="ARBA00023128"/>
    </source>
</evidence>
<dbReference type="Proteomes" id="UP000694925">
    <property type="component" value="Unplaced"/>
</dbReference>
<name>A0AAJ7J8T1_9HYME</name>
<keyword evidence="7" id="KW-0999">Mitochondrion inner membrane</keyword>
<organism evidence="10 11">
    <name type="scientific">Ceratina calcarata</name>
    <dbReference type="NCBI Taxonomy" id="156304"/>
    <lineage>
        <taxon>Eukaryota</taxon>
        <taxon>Metazoa</taxon>
        <taxon>Ecdysozoa</taxon>
        <taxon>Arthropoda</taxon>
        <taxon>Hexapoda</taxon>
        <taxon>Insecta</taxon>
        <taxon>Pterygota</taxon>
        <taxon>Neoptera</taxon>
        <taxon>Endopterygota</taxon>
        <taxon>Hymenoptera</taxon>
        <taxon>Apocrita</taxon>
        <taxon>Aculeata</taxon>
        <taxon>Apoidea</taxon>
        <taxon>Anthophila</taxon>
        <taxon>Apidae</taxon>
        <taxon>Ceratina</taxon>
        <taxon>Zadontomerus</taxon>
    </lineage>
</organism>
<dbReference type="InterPro" id="IPR019166">
    <property type="entry name" value="MIC26/MIC27"/>
</dbReference>
<comment type="subcellular location">
    <subcellularLocation>
        <location evidence="7">Mitochondrion inner membrane</location>
    </subcellularLocation>
    <subcellularLocation>
        <location evidence="1">Mitochondrion membrane</location>
    </subcellularLocation>
</comment>
<keyword evidence="10" id="KW-1185">Reference proteome</keyword>